<organism evidence="7 8">
    <name type="scientific">Pseudomonas panipatensis</name>
    <dbReference type="NCBI Taxonomy" id="428992"/>
    <lineage>
        <taxon>Bacteria</taxon>
        <taxon>Pseudomonadati</taxon>
        <taxon>Pseudomonadota</taxon>
        <taxon>Gammaproteobacteria</taxon>
        <taxon>Pseudomonadales</taxon>
        <taxon>Pseudomonadaceae</taxon>
        <taxon>Pseudomonas</taxon>
    </lineage>
</organism>
<keyword evidence="8" id="KW-1185">Reference proteome</keyword>
<evidence type="ECO:0000256" key="1">
    <source>
        <dbReference type="ARBA" id="ARBA00007749"/>
    </source>
</evidence>
<protein>
    <submittedName>
        <fullName evidence="7">Glyoxylase, beta-lactamase superfamily II</fullName>
    </submittedName>
</protein>
<dbReference type="SUPFAM" id="SSF56281">
    <property type="entry name" value="Metallo-hydrolase/oxidoreductase"/>
    <property type="match status" value="1"/>
</dbReference>
<evidence type="ECO:0000256" key="2">
    <source>
        <dbReference type="ARBA" id="ARBA00022723"/>
    </source>
</evidence>
<dbReference type="PANTHER" id="PTHR42978:SF3">
    <property type="entry name" value="BLR3078 PROTEIN"/>
    <property type="match status" value="1"/>
</dbReference>
<dbReference type="GO" id="GO:0046872">
    <property type="term" value="F:metal ion binding"/>
    <property type="evidence" value="ECO:0007669"/>
    <property type="project" value="UniProtKB-KW"/>
</dbReference>
<evidence type="ECO:0000313" key="7">
    <source>
        <dbReference type="EMBL" id="SDH43264.1"/>
    </source>
</evidence>
<evidence type="ECO:0000313" key="8">
    <source>
        <dbReference type="Proteomes" id="UP000199636"/>
    </source>
</evidence>
<reference evidence="8" key="1">
    <citation type="submission" date="2016-10" db="EMBL/GenBank/DDBJ databases">
        <authorList>
            <person name="Varghese N."/>
            <person name="Submissions S."/>
        </authorList>
    </citation>
    <scope>NUCLEOTIDE SEQUENCE [LARGE SCALE GENOMIC DNA]</scope>
    <source>
        <strain evidence="8">CCM 7469</strain>
    </source>
</reference>
<dbReference type="AlphaFoldDB" id="A0A1G8CCS9"/>
<dbReference type="Gene3D" id="3.60.15.10">
    <property type="entry name" value="Ribonuclease Z/Hydroxyacylglutathione hydrolase-like"/>
    <property type="match status" value="1"/>
</dbReference>
<dbReference type="Proteomes" id="UP000199636">
    <property type="component" value="Unassembled WGS sequence"/>
</dbReference>
<dbReference type="PANTHER" id="PTHR42978">
    <property type="entry name" value="QUORUM-QUENCHING LACTONASE YTNP-RELATED-RELATED"/>
    <property type="match status" value="1"/>
</dbReference>
<accession>A0A1G8CCS9</accession>
<dbReference type="InterPro" id="IPR001279">
    <property type="entry name" value="Metallo-B-lactamas"/>
</dbReference>
<keyword evidence="3" id="KW-0378">Hydrolase</keyword>
<dbReference type="CDD" id="cd07730">
    <property type="entry name" value="metallo-hydrolase-like_MBL-fold"/>
    <property type="match status" value="1"/>
</dbReference>
<dbReference type="Pfam" id="PF00753">
    <property type="entry name" value="Lactamase_B"/>
    <property type="match status" value="1"/>
</dbReference>
<dbReference type="InterPro" id="IPR051013">
    <property type="entry name" value="MBL_superfamily_lactonases"/>
</dbReference>
<dbReference type="InterPro" id="IPR036866">
    <property type="entry name" value="RibonucZ/Hydroxyglut_hydro"/>
</dbReference>
<keyword evidence="5" id="KW-0732">Signal</keyword>
<feature type="domain" description="Metallo-beta-lactamase" evidence="6">
    <location>
        <begin position="54"/>
        <end position="272"/>
    </location>
</feature>
<dbReference type="RefSeq" id="WP_090260525.1">
    <property type="nucleotide sequence ID" value="NZ_FNDS01000001.1"/>
</dbReference>
<dbReference type="EMBL" id="FNDS01000001">
    <property type="protein sequence ID" value="SDH43264.1"/>
    <property type="molecule type" value="Genomic_DNA"/>
</dbReference>
<proteinExistence type="inferred from homology"/>
<evidence type="ECO:0000259" key="6">
    <source>
        <dbReference type="SMART" id="SM00849"/>
    </source>
</evidence>
<dbReference type="SMART" id="SM00849">
    <property type="entry name" value="Lactamase_B"/>
    <property type="match status" value="1"/>
</dbReference>
<dbReference type="STRING" id="428992.SAMN05216272_101516"/>
<gene>
    <name evidence="7" type="ORF">SAMN05216272_101516</name>
</gene>
<name>A0A1G8CCS9_9PSED</name>
<evidence type="ECO:0000256" key="3">
    <source>
        <dbReference type="ARBA" id="ARBA00022801"/>
    </source>
</evidence>
<feature type="signal peptide" evidence="5">
    <location>
        <begin position="1"/>
        <end position="21"/>
    </location>
</feature>
<keyword evidence="4" id="KW-0862">Zinc</keyword>
<dbReference type="OrthoDB" id="5443440at2"/>
<sequence length="288" mass="31878">MRSVLLILALLAGIASLHAEAAGIRFALVRTSGTSTLEALSVAGGSWIHRARFNHTAVLIQHHAATLLFDTGLGSHARAQFDQDMPWWGKPLFRFGEVKPVRAQLNGSGIRVDRILLSHAHWDHASGLSDFPDVPVWAPYEEIEYAQTGTPPAVFPSEFSRGTRWTPYEFSSGPFLGFDASLDLFGDGSLVLVPMPGHSPGSVGLFVTLEDGRRFLFSGDTSWRLSAFDGPHEKFWISRKLVDQDRQRTLAALARVRLLMRAHPEISVIPAHDADAQDRLGYYPTWIQ</sequence>
<keyword evidence="2" id="KW-0479">Metal-binding</keyword>
<evidence type="ECO:0000256" key="5">
    <source>
        <dbReference type="SAM" id="SignalP"/>
    </source>
</evidence>
<comment type="similarity">
    <text evidence="1">Belongs to the metallo-beta-lactamase superfamily.</text>
</comment>
<feature type="chain" id="PRO_5011752880" evidence="5">
    <location>
        <begin position="22"/>
        <end position="288"/>
    </location>
</feature>
<evidence type="ECO:0000256" key="4">
    <source>
        <dbReference type="ARBA" id="ARBA00022833"/>
    </source>
</evidence>
<dbReference type="GO" id="GO:0016787">
    <property type="term" value="F:hydrolase activity"/>
    <property type="evidence" value="ECO:0007669"/>
    <property type="project" value="UniProtKB-KW"/>
</dbReference>